<feature type="compositionally biased region" description="Polar residues" evidence="2">
    <location>
        <begin position="93"/>
        <end position="107"/>
    </location>
</feature>
<evidence type="ECO:0000313" key="4">
    <source>
        <dbReference type="Proteomes" id="UP001138500"/>
    </source>
</evidence>
<sequence length="2308" mass="250716">MSGPEREVSHGDAYKHQHSWSENGRSSVPIRDNGKMQLLTRAKRRWDSSDPERAPPPLPFPPGANSPTTRGNTSAGIAAAAKRIVEASRESAPLSSYTSNVTPQGSPERSLVKGAHHKRMQSLQTTSVKDLRSYLDSNRSPERSPERPTSRGGLSNLSRQQSADDMSIIDHSSTPTPAAREPMKDTPTLRPSTRPPPRPLLGENTPPSATMLALQTMQVPDQPFNDITNGPSTPSPMRVNPQFDLSAQLKDLLTITTSLQKEMTGLNRRSKDNAIDLISLKEATTQRDEDIRTTLRELKNHVRTTGHLPAPPSSFGTNILDSKPFNSPPSASKAWSVPRAASAHSFLDDGRLGSPSPYSVEGAASVAMLEKIIREMVTKEGQDRLQSCLSELLEKSRKENTDAAKKVEELSEFIKEKSQSQALVAMSKDGPPKLELNFDSPGNLKVRRETDPKAPKDDEVAKLLTKIKESVAHTGGSTNEVKGLVRDLRGEVLGMGRDLGRKLDQVAETQLNSSLDKGIEDGQSQQHAEEVQRIVEEGMAQLKEHLSSILQQRAEQDDNAFKQLAVTRSGPNSEEMLSMVKHALAEHSSNIVKTEPPVEEVDRKLDHEAILDAVKEGLKDFEPNIELQQYGLERDEVLNVLKEGLLDYQANRPEPEPAVATIDKGEIFEVMQEALKDFQAPMPAEAMNQMTEAILNNVRQALAEHQPNVAAAAVDSEAIHAQVVAAVKEGLSAHGPAAPRELEISRDDLFEAVKAGMDGSAIPFGSFGEQVVQKMRELVENMHTEFQQYSAANGRDTEQVLDAVKDGLESLRAQIEQYVDRAQDVTGKDEIVDTVKGGLEQLRADVQGYVQAGPGHDGGKQELLEYIKAEFEHLHAAVATSEASRAIDGASKPQHTAEIVLAITEGMTALKEHINEKNREFEIEFPTEEINDALKEELEQLKAAVLNANAADKSELIETIQDSMGALHSKLNGSELSNVSGGASEEIIGEMRTEFAALKETMKAIVADADRDAIVSSIKGAIDDLRTRLSAEQSDASAEAVGALKEELEKLKETLGSSLVLGSASSSSEHSEVLAGIRGALDEIKDTTGARSASGDGVPAELLEAMRGEFENLRNSIATSMVHGGSNEEVLDAIRLGLDDLRSHLEKKLDSPDRNQAQQSEMLDAINEGLESLRNDVVKTLDKPLDMTVNYEILDTLKDGLAELRAGLDALKSGGLVQPDMPKGGEIVLADPSAEAARELSGTDVAPVPAAVEHLKAADLERVEVLLAQVQIKVEAMDAKVEELPTRDQAPAQRGGDALTREDLAALETMIKDVQDNIITLAAREPAVVPDAAPEGVAKKEDTDAIETLLRNTKAQIDEMVLPDPTTTVTKEQLDAVEAVIRVTQEGIDGLADRLENSTAAKADVAVVEVLAQDVKTVLEEIKDKMSAAAEEEKPDLMTKADFDVLGVLCTEIKTKMEEMKLPNPEELPSKADVEQLQGLIADFRESHDKLKDSYETDIAVTAKAFDDRKQEFEDTVKEIAGIKEALGGVKDELISKIGDSETGINTLGETLKGLEEKAGNAHEPVIAEVKEVLEALNREFERAHGSLEAMKVDHQQSSETALEKQAEYKDGLISTLTEKLDALFDGLMSKYDDAQHAAEEKVKTIEAKSASQAELMDSTKSMAEELRLSIDTLGSTLTTFAETFPEKMDALSEESKTVFGKVEETAVKLDETTQGLKGEHATTRDEVAKVLAAIDGVQNDLGENHPRFIVTLEEVKALIGQHYEHSQKAADTAAEHHQAVRELQEQLKQGFEDTKARHDTSNEDLKSAIPALLPPPAEIPAQVEVEKYDDTALHEKLDKLMGHAEAATEPTAQIERLDQIHEKVMATAAEVSAFVAAQAKQITEDHENKEKEAEEVALLLERRMVQKDEIEDDITVLNEEKDSLRQAVEALRAEKEALAGQKSRLQADVSSLETALHIRREELHEMDSKAEAIERRMLEGVMNQSRMLLLAKSTKPAAQKQKKPQGRDLRVPSNASAMSHQTATSTVPSLAKANHALAMKTRPGIFRNGPVPNSAERRIMSLNEISHNQGRGAQAFSTATPSLISNSSKSLKRSQSVKQPQRNLSWGGKRNLTQTGGGNKENDISSVSEESEDELARDEELHSNAEDEDANSEATERRHSYLSGTGTSLTYGDRSYADGETPGTDDGRRTSYGASDLSYGTGSYMTGSDVSAGRDSLASSSAAGVVGVESAVGEDPREDDSEGEEEPDAAEPLQLEAPRTPADDGISEHDHAVKTQFAPPSDSGLGTDLPTAALSATEGDYFRSEAE</sequence>
<reference evidence="3 4" key="1">
    <citation type="journal article" date="2018" name="IMA Fungus">
        <title>IMA Genome-F 10: Nine draft genome sequences of Claviceps purpurea s.lat., including C. arundinis, C. humidiphila, and C. cf. spartinae, pseudomolecules for the pitch canker pathogen Fusarium circinatum, draft genome of Davidsoniella eucalypti, Grosmannia galeiformis, Quambalaria eucalypti, and Teratosphaeria destructans.</title>
        <authorList>
            <person name="Wingfield B.D."/>
            <person name="Liu M."/>
            <person name="Nguyen H.D."/>
            <person name="Lane F.A."/>
            <person name="Morgan S.W."/>
            <person name="De Vos L."/>
            <person name="Wilken P.M."/>
            <person name="Duong T.A."/>
            <person name="Aylward J."/>
            <person name="Coetzee M.P."/>
            <person name="Dadej K."/>
            <person name="De Beer Z.W."/>
            <person name="Findlay W."/>
            <person name="Havenga M."/>
            <person name="Kolarik M."/>
            <person name="Menzies J.G."/>
            <person name="Naidoo K."/>
            <person name="Pochopski O."/>
            <person name="Shoukouhi P."/>
            <person name="Santana Q.C."/>
            <person name="Seifert K.A."/>
            <person name="Soal N."/>
            <person name="Steenkamp E.T."/>
            <person name="Tatham C.T."/>
            <person name="van der Nest M.A."/>
            <person name="Wingfield M.J."/>
        </authorList>
    </citation>
    <scope>NUCLEOTIDE SEQUENCE [LARGE SCALE GENOMIC DNA]</scope>
    <source>
        <strain evidence="3">CMW44962</strain>
    </source>
</reference>
<feature type="compositionally biased region" description="Polar residues" evidence="2">
    <location>
        <begin position="2199"/>
        <end position="2210"/>
    </location>
</feature>
<feature type="region of interest" description="Disordered" evidence="2">
    <location>
        <begin position="2085"/>
        <end position="2308"/>
    </location>
</feature>
<feature type="region of interest" description="Disordered" evidence="2">
    <location>
        <begin position="1"/>
        <end position="207"/>
    </location>
</feature>
<evidence type="ECO:0000313" key="3">
    <source>
        <dbReference type="EMBL" id="KAH9819770.1"/>
    </source>
</evidence>
<feature type="compositionally biased region" description="Low complexity" evidence="2">
    <location>
        <begin position="2219"/>
        <end position="2234"/>
    </location>
</feature>
<keyword evidence="1" id="KW-0175">Coiled coil</keyword>
<feature type="compositionally biased region" description="Polar residues" evidence="2">
    <location>
        <begin position="152"/>
        <end position="176"/>
    </location>
</feature>
<feature type="compositionally biased region" description="Low complexity" evidence="2">
    <location>
        <begin position="2085"/>
        <end position="2097"/>
    </location>
</feature>
<feature type="compositionally biased region" description="Basic and acidic residues" evidence="2">
    <location>
        <begin position="1"/>
        <end position="15"/>
    </location>
</feature>
<reference evidence="3 4" key="2">
    <citation type="journal article" date="2021" name="Curr. Genet.">
        <title>Genetic response to nitrogen starvation in the aggressive Eucalyptus foliar pathogen Teratosphaeria destructans.</title>
        <authorList>
            <person name="Havenga M."/>
            <person name="Wingfield B.D."/>
            <person name="Wingfield M.J."/>
            <person name="Dreyer L.L."/>
            <person name="Roets F."/>
            <person name="Aylward J."/>
        </authorList>
    </citation>
    <scope>NUCLEOTIDE SEQUENCE [LARGE SCALE GENOMIC DNA]</scope>
    <source>
        <strain evidence="3">CMW44962</strain>
    </source>
</reference>
<dbReference type="Gene3D" id="1.20.5.1700">
    <property type="match status" value="1"/>
</dbReference>
<dbReference type="EMBL" id="RIBY02002312">
    <property type="protein sequence ID" value="KAH9819770.1"/>
    <property type="molecule type" value="Genomic_DNA"/>
</dbReference>
<feature type="coiled-coil region" evidence="1">
    <location>
        <begin position="1567"/>
        <end position="1594"/>
    </location>
</feature>
<name>A0A9W7VYX5_9PEZI</name>
<protein>
    <submittedName>
        <fullName evidence="3">Chromosome segregation atpase</fullName>
    </submittedName>
</protein>
<keyword evidence="4" id="KW-1185">Reference proteome</keyword>
<comment type="caution">
    <text evidence="3">The sequence shown here is derived from an EMBL/GenBank/DDBJ whole genome shotgun (WGS) entry which is preliminary data.</text>
</comment>
<dbReference type="Proteomes" id="UP001138500">
    <property type="component" value="Unassembled WGS sequence"/>
</dbReference>
<accession>A0A9W7VYX5</accession>
<feature type="compositionally biased region" description="Pro residues" evidence="2">
    <location>
        <begin position="54"/>
        <end position="64"/>
    </location>
</feature>
<dbReference type="PANTHER" id="PTHR45615">
    <property type="entry name" value="MYOSIN HEAVY CHAIN, NON-MUSCLE"/>
    <property type="match status" value="1"/>
</dbReference>
<dbReference type="OrthoDB" id="5423371at2759"/>
<evidence type="ECO:0000256" key="1">
    <source>
        <dbReference type="SAM" id="Coils"/>
    </source>
</evidence>
<feature type="region of interest" description="Disordered" evidence="2">
    <location>
        <begin position="1994"/>
        <end position="2029"/>
    </location>
</feature>
<evidence type="ECO:0000256" key="2">
    <source>
        <dbReference type="SAM" id="MobiDB-lite"/>
    </source>
</evidence>
<dbReference type="PANTHER" id="PTHR45615:SF66">
    <property type="entry name" value="CARD DOMAIN-CONTAINING PROTEIN"/>
    <property type="match status" value="1"/>
</dbReference>
<feature type="compositionally biased region" description="Polar residues" evidence="2">
    <location>
        <begin position="2014"/>
        <end position="2029"/>
    </location>
</feature>
<feature type="compositionally biased region" description="Acidic residues" evidence="2">
    <location>
        <begin position="2237"/>
        <end position="2250"/>
    </location>
</feature>
<feature type="coiled-coil region" evidence="1">
    <location>
        <begin position="1877"/>
        <end position="1949"/>
    </location>
</feature>
<proteinExistence type="predicted"/>
<organism evidence="3 4">
    <name type="scientific">Teratosphaeria destructans</name>
    <dbReference type="NCBI Taxonomy" id="418781"/>
    <lineage>
        <taxon>Eukaryota</taxon>
        <taxon>Fungi</taxon>
        <taxon>Dikarya</taxon>
        <taxon>Ascomycota</taxon>
        <taxon>Pezizomycotina</taxon>
        <taxon>Dothideomycetes</taxon>
        <taxon>Dothideomycetidae</taxon>
        <taxon>Mycosphaerellales</taxon>
        <taxon>Teratosphaeriaceae</taxon>
        <taxon>Teratosphaeria</taxon>
    </lineage>
</organism>
<feature type="compositionally biased region" description="Basic and acidic residues" evidence="2">
    <location>
        <begin position="129"/>
        <end position="149"/>
    </location>
</feature>
<gene>
    <name evidence="3" type="ORF">Tdes44962_MAKER05170</name>
</gene>
<feature type="coiled-coil region" evidence="1">
    <location>
        <begin position="801"/>
        <end position="828"/>
    </location>
</feature>